<sequence length="579" mass="63586">MSHNYQDHFFDLERDIIAPNRSPPLEKAEPVLTPRESPPPLVPVYPSSDSSDVEDAGEFRPSRSRKSRKGRTNASLSDGVLIRSIDPNQVDVAADAERYALASASQSEAEDEEEEEDLNEDDDEENEAGSASARMLVDNELVRHEALPALNGVNAIAAAALHAINDKDGDFPMIHSPQSSPKTNQVHGHATGYQVLSDFSYTRRDGCFTPPKQKSCSTSCWNTNPPSREASLANHGLRLQLDTSQGHDDSLLTSPTLGKYTITPYDPDPDVVLPAMQLSPSPSSPASSPQQKQTLPSLRTTLGGYHSSSTGFPGLSRVPTHHSPRPVDQFGPTLSFPPPTHTGMSPPSHHPRNIYRTATVDSSISTSSEYTPASSAAASTPASSIFTPSPAASSNLYPLTTLPEEETSALHLQEMHQEIRQLSKGPTTFSEQSPESDHDPLGKEASNSIRSLADGLYRCTYDGCNAAPFQTQYLLNSHMNVHSEMRTHFCPVAGCPRGPGGQGFKRKNEMIRHGLVHTSPGYICPFCADQQHRYPRPDNLQRHVRAHHKDRDRDDPRLRQILNQRLESGNRTARRRIRT</sequence>
<dbReference type="PANTHER" id="PTHR46179">
    <property type="entry name" value="ZINC FINGER PROTEIN"/>
    <property type="match status" value="1"/>
</dbReference>
<reference evidence="3 4" key="1">
    <citation type="submission" date="2015-01" db="EMBL/GenBank/DDBJ databases">
        <title>The Genome Sequence of Exophiala sideris CBS121828.</title>
        <authorList>
            <consortium name="The Broad Institute Genomics Platform"/>
            <person name="Cuomo C."/>
            <person name="de Hoog S."/>
            <person name="Gorbushina A."/>
            <person name="Stielow B."/>
            <person name="Teixiera M."/>
            <person name="Abouelleil A."/>
            <person name="Chapman S.B."/>
            <person name="Priest M."/>
            <person name="Young S.K."/>
            <person name="Wortman J."/>
            <person name="Nusbaum C."/>
            <person name="Birren B."/>
        </authorList>
    </citation>
    <scope>NUCLEOTIDE SEQUENCE [LARGE SCALE GENOMIC DNA]</scope>
    <source>
        <strain evidence="3 4">CBS 121828</strain>
    </source>
</reference>
<evidence type="ECO:0000313" key="4">
    <source>
        <dbReference type="Proteomes" id="UP000053599"/>
    </source>
</evidence>
<gene>
    <name evidence="3" type="ORF">PV11_05146</name>
</gene>
<feature type="compositionally biased region" description="Basic and acidic residues" evidence="1">
    <location>
        <begin position="1"/>
        <end position="16"/>
    </location>
</feature>
<feature type="compositionally biased region" description="Basic residues" evidence="1">
    <location>
        <begin position="62"/>
        <end position="71"/>
    </location>
</feature>
<dbReference type="Gene3D" id="3.30.160.60">
    <property type="entry name" value="Classic Zinc Finger"/>
    <property type="match status" value="1"/>
</dbReference>
<feature type="compositionally biased region" description="Acidic residues" evidence="1">
    <location>
        <begin position="108"/>
        <end position="127"/>
    </location>
</feature>
<accession>A0A0D1YPC9</accession>
<dbReference type="EMBL" id="KN846952">
    <property type="protein sequence ID" value="KIV83088.1"/>
    <property type="molecule type" value="Genomic_DNA"/>
</dbReference>
<feature type="domain" description="C2H2-type" evidence="2">
    <location>
        <begin position="522"/>
        <end position="547"/>
    </location>
</feature>
<dbReference type="PANTHER" id="PTHR46179:SF19">
    <property type="entry name" value="C2H2 FINGER DOMAIN TRANSCRIPTION FACTOR (EUROFUNG)-RELATED"/>
    <property type="match status" value="1"/>
</dbReference>
<feature type="region of interest" description="Disordered" evidence="1">
    <location>
        <begin position="102"/>
        <end position="130"/>
    </location>
</feature>
<feature type="compositionally biased region" description="Polar residues" evidence="1">
    <location>
        <begin position="290"/>
        <end position="311"/>
    </location>
</feature>
<dbReference type="GO" id="GO:0005634">
    <property type="term" value="C:nucleus"/>
    <property type="evidence" value="ECO:0007669"/>
    <property type="project" value="TreeGrafter"/>
</dbReference>
<dbReference type="STRING" id="1016849.A0A0D1YPC9"/>
<dbReference type="EMBL" id="KN846952">
    <property type="protein sequence ID" value="KIV83089.1"/>
    <property type="molecule type" value="Genomic_DNA"/>
</dbReference>
<feature type="region of interest" description="Disordered" evidence="1">
    <location>
        <begin position="423"/>
        <end position="445"/>
    </location>
</feature>
<dbReference type="AlphaFoldDB" id="A0A0D1YPC9"/>
<proteinExistence type="predicted"/>
<feature type="domain" description="C2H2-type" evidence="2">
    <location>
        <begin position="457"/>
        <end position="482"/>
    </location>
</feature>
<feature type="compositionally biased region" description="Polar residues" evidence="1">
    <location>
        <begin position="424"/>
        <end position="433"/>
    </location>
</feature>
<feature type="region of interest" description="Disordered" evidence="1">
    <location>
        <begin position="535"/>
        <end position="556"/>
    </location>
</feature>
<evidence type="ECO:0000259" key="2">
    <source>
        <dbReference type="SMART" id="SM00355"/>
    </source>
</evidence>
<dbReference type="InterPro" id="IPR051061">
    <property type="entry name" value="Zinc_finger_trans_reg"/>
</dbReference>
<feature type="region of interest" description="Disordered" evidence="1">
    <location>
        <begin position="271"/>
        <end position="354"/>
    </location>
</feature>
<dbReference type="GO" id="GO:0006357">
    <property type="term" value="P:regulation of transcription by RNA polymerase II"/>
    <property type="evidence" value="ECO:0007669"/>
    <property type="project" value="TreeGrafter"/>
</dbReference>
<dbReference type="OrthoDB" id="6077919at2759"/>
<evidence type="ECO:0000313" key="3">
    <source>
        <dbReference type="EMBL" id="KIV83089.1"/>
    </source>
</evidence>
<feature type="domain" description="C2H2-type" evidence="2">
    <location>
        <begin position="488"/>
        <end position="517"/>
    </location>
</feature>
<dbReference type="SMART" id="SM00355">
    <property type="entry name" value="ZnF_C2H2"/>
    <property type="match status" value="3"/>
</dbReference>
<dbReference type="InterPro" id="IPR013087">
    <property type="entry name" value="Znf_C2H2_type"/>
</dbReference>
<feature type="region of interest" description="Disordered" evidence="1">
    <location>
        <begin position="1"/>
        <end position="78"/>
    </location>
</feature>
<feature type="region of interest" description="Disordered" evidence="1">
    <location>
        <begin position="366"/>
        <end position="385"/>
    </location>
</feature>
<name>A0A0D1YPC9_9EURO</name>
<feature type="compositionally biased region" description="Low complexity" evidence="1">
    <location>
        <begin position="279"/>
        <end position="289"/>
    </location>
</feature>
<evidence type="ECO:0000256" key="1">
    <source>
        <dbReference type="SAM" id="MobiDB-lite"/>
    </source>
</evidence>
<dbReference type="HOGENOM" id="CLU_021529_2_0_1"/>
<dbReference type="Proteomes" id="UP000053599">
    <property type="component" value="Unassembled WGS sequence"/>
</dbReference>
<protein>
    <recommendedName>
        <fullName evidence="2">C2H2-type domain-containing protein</fullName>
    </recommendedName>
</protein>
<organism evidence="3 4">
    <name type="scientific">Exophiala sideris</name>
    <dbReference type="NCBI Taxonomy" id="1016849"/>
    <lineage>
        <taxon>Eukaryota</taxon>
        <taxon>Fungi</taxon>
        <taxon>Dikarya</taxon>
        <taxon>Ascomycota</taxon>
        <taxon>Pezizomycotina</taxon>
        <taxon>Eurotiomycetes</taxon>
        <taxon>Chaetothyriomycetidae</taxon>
        <taxon>Chaetothyriales</taxon>
        <taxon>Herpotrichiellaceae</taxon>
        <taxon>Exophiala</taxon>
    </lineage>
</organism>